<evidence type="ECO:0000256" key="2">
    <source>
        <dbReference type="ARBA" id="ARBA00022490"/>
    </source>
</evidence>
<organism evidence="4 5">
    <name type="scientific">Nocardioides humilatus</name>
    <dbReference type="NCBI Taxonomy" id="2607660"/>
    <lineage>
        <taxon>Bacteria</taxon>
        <taxon>Bacillati</taxon>
        <taxon>Actinomycetota</taxon>
        <taxon>Actinomycetes</taxon>
        <taxon>Propionibacteriales</taxon>
        <taxon>Nocardioidaceae</taxon>
        <taxon>Nocardioides</taxon>
    </lineage>
</organism>
<feature type="domain" description="Abnormal spindle-like microcephaly-associated protein ASH" evidence="3">
    <location>
        <begin position="33"/>
        <end position="119"/>
    </location>
</feature>
<dbReference type="InterPro" id="IPR031549">
    <property type="entry name" value="ASH"/>
</dbReference>
<accession>A0A5B1LQ19</accession>
<dbReference type="InterPro" id="IPR013783">
    <property type="entry name" value="Ig-like_fold"/>
</dbReference>
<evidence type="ECO:0000259" key="3">
    <source>
        <dbReference type="Pfam" id="PF15780"/>
    </source>
</evidence>
<dbReference type="Gene3D" id="2.60.40.10">
    <property type="entry name" value="Immunoglobulins"/>
    <property type="match status" value="1"/>
</dbReference>
<gene>
    <name evidence="4" type="ORF">F0U44_05840</name>
</gene>
<dbReference type="Proteomes" id="UP000325003">
    <property type="component" value="Unassembled WGS sequence"/>
</dbReference>
<keyword evidence="5" id="KW-1185">Reference proteome</keyword>
<dbReference type="AlphaFoldDB" id="A0A5B1LQ19"/>
<comment type="subcellular location">
    <subcellularLocation>
        <location evidence="1">Cytoplasm</location>
    </subcellularLocation>
</comment>
<evidence type="ECO:0000313" key="4">
    <source>
        <dbReference type="EMBL" id="KAA1421789.1"/>
    </source>
</evidence>
<dbReference type="NCBIfam" id="NF012200">
    <property type="entry name" value="choice_anch_D"/>
    <property type="match status" value="1"/>
</dbReference>
<evidence type="ECO:0000313" key="5">
    <source>
        <dbReference type="Proteomes" id="UP000325003"/>
    </source>
</evidence>
<protein>
    <submittedName>
        <fullName evidence="4">Choice-of-anchor D domain-containing protein</fullName>
    </submittedName>
</protein>
<dbReference type="Pfam" id="PF15780">
    <property type="entry name" value="ASH"/>
    <property type="match status" value="1"/>
</dbReference>
<keyword evidence="2" id="KW-0963">Cytoplasm</keyword>
<reference evidence="4 5" key="2">
    <citation type="submission" date="2019-09" db="EMBL/GenBank/DDBJ databases">
        <authorList>
            <person name="Jin C."/>
        </authorList>
    </citation>
    <scope>NUCLEOTIDE SEQUENCE [LARGE SCALE GENOMIC DNA]</scope>
    <source>
        <strain evidence="4 5">BN130099</strain>
    </source>
</reference>
<reference evidence="4 5" key="1">
    <citation type="submission" date="2019-09" db="EMBL/GenBank/DDBJ databases">
        <title>Nocardioides panacisoli sp. nov., isolated from the soil of a ginseng field.</title>
        <authorList>
            <person name="Cho C."/>
        </authorList>
    </citation>
    <scope>NUCLEOTIDE SEQUENCE [LARGE SCALE GENOMIC DNA]</scope>
    <source>
        <strain evidence="4 5">BN130099</strain>
    </source>
</reference>
<sequence length="405" mass="41637">MVPTGGAGSPSTESARIVLTFQVPPEAAVSPTSWAFPGTEVGGQSSGKIFTFTNTGPVPVAVSSVQLGGESPSQFVLSANTCPANLPANNACSVTVAFSPTSPGSKNATLTFNSNAYGGPHVVGLSGMSVATALLSIRGPGKTYAEGHGNRQTLTISKSTSAKATFYFKVTNNVGIDRDYRIVADGFGAAADVSVTPEKKKTPLPLDAFGRWITPTVPGGGSITLAFRVDPTDLGQVTARHILRLLTPSGAEHDNAAFETNVQAPSKGTDGYGLYVKSAGKYAGGDLNGQTVTQEPAATGDTLKYTVRVRNDSAAAQSVLVKVQAASNLCWSISVKYKKADLTSAFLTGGYTTPSIKKGGSLSLAVAVTRLSDGCGAATWEFSTWDGPTKVHYSSILANALAGTE</sequence>
<evidence type="ECO:0000256" key="1">
    <source>
        <dbReference type="ARBA" id="ARBA00004496"/>
    </source>
</evidence>
<dbReference type="GO" id="GO:0005975">
    <property type="term" value="P:carbohydrate metabolic process"/>
    <property type="evidence" value="ECO:0007669"/>
    <property type="project" value="UniProtKB-ARBA"/>
</dbReference>
<comment type="caution">
    <text evidence="4">The sequence shown here is derived from an EMBL/GenBank/DDBJ whole genome shotgun (WGS) entry which is preliminary data.</text>
</comment>
<name>A0A5B1LQ19_9ACTN</name>
<dbReference type="GO" id="GO:0005737">
    <property type="term" value="C:cytoplasm"/>
    <property type="evidence" value="ECO:0007669"/>
    <property type="project" value="UniProtKB-SubCell"/>
</dbReference>
<dbReference type="EMBL" id="VUJV01000001">
    <property type="protein sequence ID" value="KAA1421789.1"/>
    <property type="molecule type" value="Genomic_DNA"/>
</dbReference>
<proteinExistence type="predicted"/>